<dbReference type="Pfam" id="PF00583">
    <property type="entry name" value="Acetyltransf_1"/>
    <property type="match status" value="2"/>
</dbReference>
<dbReference type="InterPro" id="IPR000182">
    <property type="entry name" value="GNAT_dom"/>
</dbReference>
<evidence type="ECO:0000259" key="3">
    <source>
        <dbReference type="PROSITE" id="PS51186"/>
    </source>
</evidence>
<dbReference type="Gene3D" id="3.40.630.30">
    <property type="match status" value="1"/>
</dbReference>
<dbReference type="PANTHER" id="PTHR43420">
    <property type="entry name" value="ACETYLTRANSFERASE"/>
    <property type="match status" value="1"/>
</dbReference>
<evidence type="ECO:0000313" key="4">
    <source>
        <dbReference type="EMBL" id="MBY9076275.1"/>
    </source>
</evidence>
<organism evidence="4 5">
    <name type="scientific">Nocardioides jiangsuensis</name>
    <dbReference type="NCBI Taxonomy" id="2866161"/>
    <lineage>
        <taxon>Bacteria</taxon>
        <taxon>Bacillati</taxon>
        <taxon>Actinomycetota</taxon>
        <taxon>Actinomycetes</taxon>
        <taxon>Propionibacteriales</taxon>
        <taxon>Nocardioidaceae</taxon>
        <taxon>Nocardioides</taxon>
    </lineage>
</organism>
<feature type="domain" description="N-acetyltransferase" evidence="3">
    <location>
        <begin position="168"/>
        <end position="327"/>
    </location>
</feature>
<comment type="caution">
    <text evidence="4">The sequence shown here is derived from an EMBL/GenBank/DDBJ whole genome shotgun (WGS) entry which is preliminary data.</text>
</comment>
<keyword evidence="5" id="KW-1185">Reference proteome</keyword>
<sequence>MNVTLRGLDRSDIPAWNRLLAAVESVDHTGEHYNEDDLEEEMSNPDIELGKDLVGAFDGDDLVAYFCVYPRSAGEEYHKISLDAATRPDRRGQGIGTLMATAMRDRALAAHAERHPDLPAMLILSGLSSDTAQESLLAGIGLLPERWSFVMRADLGAVPEVAPLADGLRIERYDDSRAEAMKEAHNTAFLDHPNFTPWTDTMWKQWVTDSRSFRPGLSYLVVDPEQDDRIVAYVQTNEYDAYFTATGRREAYVGKVGTLREYRGRGIASTLLGHGLHAYRDAGYDEASLDVDSENPTGALGVYRRAGFEVETRRTDYALTVEPGGLR</sequence>
<name>A0ABS7RMJ6_9ACTN</name>
<protein>
    <submittedName>
        <fullName evidence="4">GNAT family N-acetyltransferase</fullName>
    </submittedName>
</protein>
<dbReference type="InterPro" id="IPR050680">
    <property type="entry name" value="YpeA/RimI_acetyltransf"/>
</dbReference>
<accession>A0ABS7RMJ6</accession>
<evidence type="ECO:0000256" key="2">
    <source>
        <dbReference type="ARBA" id="ARBA00023315"/>
    </source>
</evidence>
<evidence type="ECO:0000256" key="1">
    <source>
        <dbReference type="ARBA" id="ARBA00022679"/>
    </source>
</evidence>
<proteinExistence type="predicted"/>
<gene>
    <name evidence="4" type="ORF">K1X13_15685</name>
</gene>
<dbReference type="PROSITE" id="PS51186">
    <property type="entry name" value="GNAT"/>
    <property type="match status" value="2"/>
</dbReference>
<keyword evidence="2" id="KW-0012">Acyltransferase</keyword>
<dbReference type="SUPFAM" id="SSF55729">
    <property type="entry name" value="Acyl-CoA N-acyltransferases (Nat)"/>
    <property type="match status" value="2"/>
</dbReference>
<evidence type="ECO:0000313" key="5">
    <source>
        <dbReference type="Proteomes" id="UP000754710"/>
    </source>
</evidence>
<dbReference type="EMBL" id="JAIEZQ010000002">
    <property type="protein sequence ID" value="MBY9076275.1"/>
    <property type="molecule type" value="Genomic_DNA"/>
</dbReference>
<dbReference type="Proteomes" id="UP000754710">
    <property type="component" value="Unassembled WGS sequence"/>
</dbReference>
<feature type="domain" description="N-acetyltransferase" evidence="3">
    <location>
        <begin position="3"/>
        <end position="165"/>
    </location>
</feature>
<dbReference type="RefSeq" id="WP_221025935.1">
    <property type="nucleotide sequence ID" value="NZ_JAIEZQ010000002.1"/>
</dbReference>
<reference evidence="4 5" key="1">
    <citation type="submission" date="2021-08" db="EMBL/GenBank/DDBJ databases">
        <title>Nocardioides bacterium WL0053 sp. nov., isolated from the sediment.</title>
        <authorList>
            <person name="Wang L."/>
            <person name="Zhang D."/>
            <person name="Zhang A."/>
        </authorList>
    </citation>
    <scope>NUCLEOTIDE SEQUENCE [LARGE SCALE GENOMIC DNA]</scope>
    <source>
        <strain evidence="4 5">WL0053</strain>
    </source>
</reference>
<dbReference type="CDD" id="cd04301">
    <property type="entry name" value="NAT_SF"/>
    <property type="match status" value="2"/>
</dbReference>
<dbReference type="InterPro" id="IPR016181">
    <property type="entry name" value="Acyl_CoA_acyltransferase"/>
</dbReference>
<keyword evidence="1" id="KW-0808">Transferase</keyword>